<dbReference type="Gene3D" id="1.10.4080.10">
    <property type="entry name" value="ADP-ribosylation/Crystallin J1"/>
    <property type="match status" value="1"/>
</dbReference>
<comment type="caution">
    <text evidence="3">The sequence shown here is derived from an EMBL/GenBank/DDBJ whole genome shotgun (WGS) entry which is preliminary data.</text>
</comment>
<evidence type="ECO:0000313" key="4">
    <source>
        <dbReference type="Proteomes" id="UP001594351"/>
    </source>
</evidence>
<dbReference type="InterPro" id="IPR036705">
    <property type="entry name" value="Ribosyl_crysJ1_sf"/>
</dbReference>
<evidence type="ECO:0000313" key="3">
    <source>
        <dbReference type="EMBL" id="MFC1850884.1"/>
    </source>
</evidence>
<dbReference type="SUPFAM" id="SSF101478">
    <property type="entry name" value="ADP-ribosylglycohydrolase"/>
    <property type="match status" value="1"/>
</dbReference>
<proteinExistence type="inferred from homology"/>
<accession>A0ABV6YXE7</accession>
<dbReference type="InterPro" id="IPR050792">
    <property type="entry name" value="ADP-ribosylglycohydrolase"/>
</dbReference>
<evidence type="ECO:0000256" key="2">
    <source>
        <dbReference type="ARBA" id="ARBA00022801"/>
    </source>
</evidence>
<protein>
    <submittedName>
        <fullName evidence="3">ADP-ribosylglycohydrolase family protein</fullName>
    </submittedName>
</protein>
<keyword evidence="4" id="KW-1185">Reference proteome</keyword>
<dbReference type="Pfam" id="PF03747">
    <property type="entry name" value="ADP_ribosyl_GH"/>
    <property type="match status" value="1"/>
</dbReference>
<gene>
    <name evidence="3" type="ORF">ACFL27_11880</name>
</gene>
<keyword evidence="2" id="KW-0378">Hydrolase</keyword>
<evidence type="ECO:0000256" key="1">
    <source>
        <dbReference type="ARBA" id="ARBA00010702"/>
    </source>
</evidence>
<dbReference type="EMBL" id="JBHPBY010000131">
    <property type="protein sequence ID" value="MFC1850884.1"/>
    <property type="molecule type" value="Genomic_DNA"/>
</dbReference>
<dbReference type="Proteomes" id="UP001594351">
    <property type="component" value="Unassembled WGS sequence"/>
</dbReference>
<dbReference type="PANTHER" id="PTHR16222:SF24">
    <property type="entry name" value="ADP-RIBOSYLHYDROLASE ARH3"/>
    <property type="match status" value="1"/>
</dbReference>
<comment type="similarity">
    <text evidence="1">Belongs to the ADP-ribosylglycohydrolase family.</text>
</comment>
<dbReference type="PANTHER" id="PTHR16222">
    <property type="entry name" value="ADP-RIBOSYLGLYCOHYDROLASE"/>
    <property type="match status" value="1"/>
</dbReference>
<name>A0ABV6YXE7_UNCC1</name>
<dbReference type="InterPro" id="IPR005502">
    <property type="entry name" value="Ribosyl_crysJ1"/>
</dbReference>
<reference evidence="3 4" key="1">
    <citation type="submission" date="2024-09" db="EMBL/GenBank/DDBJ databases">
        <title>Laminarin stimulates single cell rates of sulfate reduction while oxygen inhibits transcriptomic activity in coastal marine sediment.</title>
        <authorList>
            <person name="Lindsay M."/>
            <person name="Orcutt B."/>
            <person name="Emerson D."/>
            <person name="Stepanauskas R."/>
            <person name="D'Angelo T."/>
        </authorList>
    </citation>
    <scope>NUCLEOTIDE SEQUENCE [LARGE SCALE GENOMIC DNA]</scope>
    <source>
        <strain evidence="3">SAG AM-311-K15</strain>
    </source>
</reference>
<organism evidence="3 4">
    <name type="scientific">candidate division CSSED10-310 bacterium</name>
    <dbReference type="NCBI Taxonomy" id="2855610"/>
    <lineage>
        <taxon>Bacteria</taxon>
        <taxon>Bacteria division CSSED10-310</taxon>
    </lineage>
</organism>
<sequence length="308" mass="33521">MDINKIKGMLFGLAIGDSMGRPTEFMTLAEIKQKYGPSGIQELPDPALYTDDTQMTIAIAEALVKADPLDVETIMHHVQAEFITWYHSPENNRAPGTTCLQGVENIEKGTPWNQSGIADSMGCGSAMRVAPVGYIFQHDPEMLRTVAHATGICTHGHRGADAACIGAAWLIKCALDHIPIDQFIPSVLEFTKGISPEFTQSIQKVKECLTWDDEEQALEYLGEGWIGPEAVALALYCFLRYPDDYKKAILRGANTNGDSDSIACIAGGISGAYLGIDAISHAWTSKIEKSKYLGELAKRLATVEKSIL</sequence>